<evidence type="ECO:0000256" key="1">
    <source>
        <dbReference type="SAM" id="SignalP"/>
    </source>
</evidence>
<organism evidence="2 3">
    <name type="scientific">Allacma fusca</name>
    <dbReference type="NCBI Taxonomy" id="39272"/>
    <lineage>
        <taxon>Eukaryota</taxon>
        <taxon>Metazoa</taxon>
        <taxon>Ecdysozoa</taxon>
        <taxon>Arthropoda</taxon>
        <taxon>Hexapoda</taxon>
        <taxon>Collembola</taxon>
        <taxon>Symphypleona</taxon>
        <taxon>Sminthuridae</taxon>
        <taxon>Allacma</taxon>
    </lineage>
</organism>
<dbReference type="OrthoDB" id="8296054at2759"/>
<gene>
    <name evidence="2" type="ORF">AFUS01_LOCUS11940</name>
</gene>
<dbReference type="EMBL" id="CAJVCH010092717">
    <property type="protein sequence ID" value="CAG7722829.1"/>
    <property type="molecule type" value="Genomic_DNA"/>
</dbReference>
<name>A0A8J2KBF9_9HEXA</name>
<protein>
    <submittedName>
        <fullName evidence="2">Uncharacterized protein</fullName>
    </submittedName>
</protein>
<proteinExistence type="predicted"/>
<comment type="caution">
    <text evidence="2">The sequence shown here is derived from an EMBL/GenBank/DDBJ whole genome shotgun (WGS) entry which is preliminary data.</text>
</comment>
<evidence type="ECO:0000313" key="3">
    <source>
        <dbReference type="Proteomes" id="UP000708208"/>
    </source>
</evidence>
<dbReference type="Proteomes" id="UP000708208">
    <property type="component" value="Unassembled WGS sequence"/>
</dbReference>
<dbReference type="AlphaFoldDB" id="A0A8J2KBF9"/>
<evidence type="ECO:0000313" key="2">
    <source>
        <dbReference type="EMBL" id="CAG7722829.1"/>
    </source>
</evidence>
<keyword evidence="1" id="KW-0732">Signal</keyword>
<reference evidence="2" key="1">
    <citation type="submission" date="2021-06" db="EMBL/GenBank/DDBJ databases">
        <authorList>
            <person name="Hodson N. C."/>
            <person name="Mongue J. A."/>
            <person name="Jaron S. K."/>
        </authorList>
    </citation>
    <scope>NUCLEOTIDE SEQUENCE</scope>
</reference>
<accession>A0A8J2KBF9</accession>
<feature type="signal peptide" evidence="1">
    <location>
        <begin position="1"/>
        <end position="25"/>
    </location>
</feature>
<keyword evidence="3" id="KW-1185">Reference proteome</keyword>
<sequence length="309" mass="34299">MNFPENFGFKYLCLLVLLNVSIVLSKLVPDREIGTPGGMKLLIKGKIYSFTAELCSGGVFFKSPVLVELKCVHGYYLVRRNGCSIAENYIIGGENYACLQTDITEVIQALIPVTNPKAPLNHTITLFDDADTLKNFRRYTLQTFKQGPYEKITSSPVGAIVTNTEQTKKIRVDKLCYEGLTEQNGASHMARLPPQSTITQMDKIRLVSNGCNSDSIIFPWGDAVTYDFSHGDTDPNDFTSEIQASLSEPFELPHRSATARLEIWGGLAYCLQTKTHVTKSGNLLMKGIEPSFKVLGQHCSKDLSEENDL</sequence>
<feature type="chain" id="PRO_5035211394" evidence="1">
    <location>
        <begin position="26"/>
        <end position="309"/>
    </location>
</feature>